<feature type="signal peptide" evidence="2">
    <location>
        <begin position="1"/>
        <end position="16"/>
    </location>
</feature>
<keyword evidence="2" id="KW-0732">Signal</keyword>
<organism evidence="3 4">
    <name type="scientific">Polyrhizophydium stewartii</name>
    <dbReference type="NCBI Taxonomy" id="2732419"/>
    <lineage>
        <taxon>Eukaryota</taxon>
        <taxon>Fungi</taxon>
        <taxon>Fungi incertae sedis</taxon>
        <taxon>Chytridiomycota</taxon>
        <taxon>Chytridiomycota incertae sedis</taxon>
        <taxon>Chytridiomycetes</taxon>
        <taxon>Rhizophydiales</taxon>
        <taxon>Rhizophydiales incertae sedis</taxon>
        <taxon>Polyrhizophydium</taxon>
    </lineage>
</organism>
<sequence length="218" mass="22790">MRLALALTAMLVCATAATPMAIDRADSAQGAALAPRDGYGDAPQPAPTRKCRPRKPTPTPTPTPKPDVPAYATTKSAKPTTTIAKAATTMKYKTTAATAAKAYKTTAAASTVKAYKTTTASAAKTTHAKTTAKAYHTTSTAKAAAKTTAPATPTGHPTDCAVAREHFRQTGSPTLMQCIEIACAPGQTSEYRTIAVDRCYILEDEARRNNGGKLPYGW</sequence>
<evidence type="ECO:0000313" key="4">
    <source>
        <dbReference type="Proteomes" id="UP001527925"/>
    </source>
</evidence>
<feature type="region of interest" description="Disordered" evidence="1">
    <location>
        <begin position="28"/>
        <end position="76"/>
    </location>
</feature>
<gene>
    <name evidence="3" type="ORF">HK105_200548</name>
</gene>
<proteinExistence type="predicted"/>
<keyword evidence="4" id="KW-1185">Reference proteome</keyword>
<evidence type="ECO:0000256" key="1">
    <source>
        <dbReference type="SAM" id="MobiDB-lite"/>
    </source>
</evidence>
<protein>
    <submittedName>
        <fullName evidence="3">Uncharacterized protein</fullName>
    </submittedName>
</protein>
<accession>A0ABR4NJH5</accession>
<name>A0ABR4NJH5_9FUNG</name>
<feature type="chain" id="PRO_5045045447" evidence="2">
    <location>
        <begin position="17"/>
        <end position="218"/>
    </location>
</feature>
<evidence type="ECO:0000313" key="3">
    <source>
        <dbReference type="EMBL" id="KAL2919635.1"/>
    </source>
</evidence>
<reference evidence="3 4" key="1">
    <citation type="submission" date="2023-09" db="EMBL/GenBank/DDBJ databases">
        <title>Pangenome analysis of Batrachochytrium dendrobatidis and related Chytrids.</title>
        <authorList>
            <person name="Yacoub M.N."/>
            <person name="Stajich J.E."/>
            <person name="James T.Y."/>
        </authorList>
    </citation>
    <scope>NUCLEOTIDE SEQUENCE [LARGE SCALE GENOMIC DNA]</scope>
    <source>
        <strain evidence="3 4">JEL0888</strain>
    </source>
</reference>
<feature type="compositionally biased region" description="Pro residues" evidence="1">
    <location>
        <begin position="56"/>
        <end position="67"/>
    </location>
</feature>
<evidence type="ECO:0000256" key="2">
    <source>
        <dbReference type="SAM" id="SignalP"/>
    </source>
</evidence>
<dbReference type="EMBL" id="JADGIZ020000002">
    <property type="protein sequence ID" value="KAL2919635.1"/>
    <property type="molecule type" value="Genomic_DNA"/>
</dbReference>
<comment type="caution">
    <text evidence="3">The sequence shown here is derived from an EMBL/GenBank/DDBJ whole genome shotgun (WGS) entry which is preliminary data.</text>
</comment>
<dbReference type="Proteomes" id="UP001527925">
    <property type="component" value="Unassembled WGS sequence"/>
</dbReference>